<feature type="region of interest" description="Disordered" evidence="1">
    <location>
        <begin position="74"/>
        <end position="95"/>
    </location>
</feature>
<dbReference type="AlphaFoldDB" id="A0A420XPC3"/>
<comment type="caution">
    <text evidence="2">The sequence shown here is derived from an EMBL/GenBank/DDBJ whole genome shotgun (WGS) entry which is preliminary data.</text>
</comment>
<feature type="compositionally biased region" description="Low complexity" evidence="1">
    <location>
        <begin position="79"/>
        <end position="95"/>
    </location>
</feature>
<organism evidence="2 3">
    <name type="scientific">Motilibacter peucedani</name>
    <dbReference type="NCBI Taxonomy" id="598650"/>
    <lineage>
        <taxon>Bacteria</taxon>
        <taxon>Bacillati</taxon>
        <taxon>Actinomycetota</taxon>
        <taxon>Actinomycetes</taxon>
        <taxon>Motilibacterales</taxon>
        <taxon>Motilibacteraceae</taxon>
        <taxon>Motilibacter</taxon>
    </lineage>
</organism>
<evidence type="ECO:0000256" key="1">
    <source>
        <dbReference type="SAM" id="MobiDB-lite"/>
    </source>
</evidence>
<proteinExistence type="predicted"/>
<accession>A0A420XPC3</accession>
<keyword evidence="3" id="KW-1185">Reference proteome</keyword>
<dbReference type="RefSeq" id="WP_231121765.1">
    <property type="nucleotide sequence ID" value="NZ_RBWV01000012.1"/>
</dbReference>
<dbReference type="InParanoid" id="A0A420XPC3"/>
<evidence type="ECO:0000313" key="3">
    <source>
        <dbReference type="Proteomes" id="UP000281955"/>
    </source>
</evidence>
<sequence length="95" mass="10869">MPTPTLPTAESRWRCARCGNLTRFDVTRRTRTVEFWHFDLPGEPQVEVSERLDDVVERVRCRWCESADDVELVLRTDADPQADPQQADPQGGRAG</sequence>
<evidence type="ECO:0000313" key="2">
    <source>
        <dbReference type="EMBL" id="RKS74050.1"/>
    </source>
</evidence>
<name>A0A420XPC3_9ACTN</name>
<dbReference type="EMBL" id="RBWV01000012">
    <property type="protein sequence ID" value="RKS74050.1"/>
    <property type="molecule type" value="Genomic_DNA"/>
</dbReference>
<gene>
    <name evidence="2" type="ORF">CLV35_2549</name>
</gene>
<dbReference type="Proteomes" id="UP000281955">
    <property type="component" value="Unassembled WGS sequence"/>
</dbReference>
<reference evidence="2 3" key="1">
    <citation type="submission" date="2018-10" db="EMBL/GenBank/DDBJ databases">
        <title>Genomic Encyclopedia of Archaeal and Bacterial Type Strains, Phase II (KMG-II): from individual species to whole genera.</title>
        <authorList>
            <person name="Goeker M."/>
        </authorList>
    </citation>
    <scope>NUCLEOTIDE SEQUENCE [LARGE SCALE GENOMIC DNA]</scope>
    <source>
        <strain evidence="2 3">RP-AC37</strain>
    </source>
</reference>
<protein>
    <submittedName>
        <fullName evidence="2">Uncharacterized protein</fullName>
    </submittedName>
</protein>